<dbReference type="InterPro" id="IPR029063">
    <property type="entry name" value="SAM-dependent_MTases_sf"/>
</dbReference>
<dbReference type="InterPro" id="IPR013216">
    <property type="entry name" value="Methyltransf_11"/>
</dbReference>
<evidence type="ECO:0000313" key="4">
    <source>
        <dbReference type="EMBL" id="TDK66528.1"/>
    </source>
</evidence>
<dbReference type="RefSeq" id="WP_133327501.1">
    <property type="nucleotide sequence ID" value="NZ_SMYL01000003.1"/>
</dbReference>
<dbReference type="SUPFAM" id="SSF53335">
    <property type="entry name" value="S-adenosyl-L-methionine-dependent methyltransferases"/>
    <property type="match status" value="1"/>
</dbReference>
<dbReference type="Proteomes" id="UP000294829">
    <property type="component" value="Unassembled WGS sequence"/>
</dbReference>
<dbReference type="EMBL" id="SMYL01000003">
    <property type="protein sequence ID" value="TDK66528.1"/>
    <property type="molecule type" value="Genomic_DNA"/>
</dbReference>
<dbReference type="Gene3D" id="3.40.50.2000">
    <property type="entry name" value="Glycogen Phosphorylase B"/>
    <property type="match status" value="1"/>
</dbReference>
<dbReference type="CDD" id="cd02440">
    <property type="entry name" value="AdoMet_MTases"/>
    <property type="match status" value="1"/>
</dbReference>
<dbReference type="SUPFAM" id="SSF53756">
    <property type="entry name" value="UDP-Glycosyltransferase/glycogen phosphorylase"/>
    <property type="match status" value="1"/>
</dbReference>
<keyword evidence="5" id="KW-1185">Reference proteome</keyword>
<dbReference type="InterPro" id="IPR001173">
    <property type="entry name" value="Glyco_trans_2-like"/>
</dbReference>
<evidence type="ECO:0000259" key="2">
    <source>
        <dbReference type="Pfam" id="PF00535"/>
    </source>
</evidence>
<dbReference type="InterPro" id="IPR029044">
    <property type="entry name" value="Nucleotide-diphossugar_trans"/>
</dbReference>
<dbReference type="Gene3D" id="3.90.550.10">
    <property type="entry name" value="Spore Coat Polysaccharide Biosynthesis Protein SpsA, Chain A"/>
    <property type="match status" value="1"/>
</dbReference>
<evidence type="ECO:0000256" key="1">
    <source>
        <dbReference type="SAM" id="Coils"/>
    </source>
</evidence>
<name>A0A4R5W4D3_9BURK</name>
<dbReference type="Pfam" id="PF00535">
    <property type="entry name" value="Glycos_transf_2"/>
    <property type="match status" value="1"/>
</dbReference>
<dbReference type="PANTHER" id="PTHR43179">
    <property type="entry name" value="RHAMNOSYLTRANSFERASE WBBL"/>
    <property type="match status" value="1"/>
</dbReference>
<dbReference type="SUPFAM" id="SSF53448">
    <property type="entry name" value="Nucleotide-diphospho-sugar transferases"/>
    <property type="match status" value="1"/>
</dbReference>
<feature type="domain" description="Glycosyltransferase 2-like" evidence="2">
    <location>
        <begin position="696"/>
        <end position="821"/>
    </location>
</feature>
<keyword evidence="4" id="KW-0808">Transferase</keyword>
<gene>
    <name evidence="4" type="ORF">E2I14_08665</name>
</gene>
<proteinExistence type="predicted"/>
<feature type="domain" description="Methyltransferase type 11" evidence="3">
    <location>
        <begin position="37"/>
        <end position="130"/>
    </location>
</feature>
<reference evidence="4 5" key="1">
    <citation type="submission" date="2019-03" db="EMBL/GenBank/DDBJ databases">
        <title>Sapientia aquatica gen. nov., sp. nov., isolated from a crater lake.</title>
        <authorList>
            <person name="Felfoldi T."/>
            <person name="Szabo A."/>
            <person name="Toth E."/>
            <person name="Schumann P."/>
            <person name="Keki Z."/>
            <person name="Marialigeti K."/>
            <person name="Mathe I."/>
        </authorList>
    </citation>
    <scope>NUCLEOTIDE SEQUENCE [LARGE SCALE GENOMIC DNA]</scope>
    <source>
        <strain evidence="4 5">SA-152</strain>
    </source>
</reference>
<dbReference type="CDD" id="cd03801">
    <property type="entry name" value="GT4_PimA-like"/>
    <property type="match status" value="1"/>
</dbReference>
<keyword evidence="1" id="KW-0175">Coiled coil</keyword>
<sequence>MQFTGERFIPTEQGRIRLEHYHRYASVLDIVEKKDVLDVACGAGYGSAMLSDVSRSVVGVDISIEAVEHASKTYKSKNLTFCQGSASDLGFRDATFDVVVSFETIEHLLEQAEMIAEIRRVLRPDGVLVISSPNRPIYAEERSDQNEFHVKELDFNEFDNLLKNQFPSIRYYGQRLLLGSVVQSIEGGHNAFNVWRDDGTSLKEKSGALNDPVYFLAICGSANTVLPSPSASFLYSDKVDLIKEYVGFAKWAQAQDQVISERDLLIDSLQNEVISRGEHIVNLDRIVAERDSKISGQLIELSERNNYIDELLEAIAERDQRVFSLTDKLAEVDSSVNSLRKVVNESVERHHVLLELISQRDGQINESAERHDALLELISKRDNQLNESAERHDALLELISKRDNQLNESAERHDALLELISKRDNQINESVERHHVLLELISQRDGQINESAERHHALLELISKRDNQINESVERHDALLELISERDNQIGSLSQSVSELGQLTNQLVDVKRSLFESERQLIASNHEIVKLETRIAELDRNITQCEHLNSVLHNQNNELRNSTSWRLTAPMRFVSSQFRRAASLDRRNGNLPYGLLRFVFRLLPVSDNKRAQLKNALYFTFPAAFRGTPSFEHWISTKRNSYLSEVIPQTYEVNKEVIPLSRAVQVQPTRSSQPLNKLTPSLQGLSFDKVSNPRVSIVIPTYGKLGYTVDCLRSIQHVGANVSFEVIVIEDASGDLEMDELRAVPNLKYHHNSKNLGFLLSCNQALTMANGEFLVLLNNDTEVTSGWLDALIDVFDRFPNAGLVGSRLVYPDGRQQEAGGIVWSDASAWNYGRMDNPARSEYSYLHESDYISGASIMVPMALFQKLGGFDELYVPAYCEDTDLAFRIREDGYKVFYQPASVVVHHEGISHGTDTNSGIKAYQIENQRKFLERWRSTLERENFYNAENPFLARDRSQLKKVVLVIDHYVPQPDRDAGSRTMWQFMCLFQKNGMSVKLWPQNLWPDPIYTPLLQQHGIEVMYGDEYANGFEDWIARNGASIDYVLLSRPHISIEFVDSLRKYSEATLLYYGHDVHHLRLADQYSLNPDPVVESELNKVKVWEEQIWADVDTVYYPAEGETNYVKNWIQVNAARARCFTIPVYAFDTFPHEPWANLAIRSGLLFVAGFAHVPNVDAAVWFVNEVLPLIHSTFPGLHTYLVGSNPAEEVKRLAGPDVTVTGFVTDDVLADYYQKARVSVAPLRFGGGMKGKVVEAMRFGLPCVTSPAGAQGFIDAESFLFVADNPQDFAAKVIELLQDNVVWECASQTSQNFARDRFSEDALWKIVVEDVDPTPYADVEARRLKITQQRKK</sequence>
<dbReference type="PANTHER" id="PTHR43179:SF7">
    <property type="entry name" value="RHAMNOSYLTRANSFERASE WBBL"/>
    <property type="match status" value="1"/>
</dbReference>
<comment type="caution">
    <text evidence="4">The sequence shown here is derived from an EMBL/GenBank/DDBJ whole genome shotgun (WGS) entry which is preliminary data.</text>
</comment>
<evidence type="ECO:0000313" key="5">
    <source>
        <dbReference type="Proteomes" id="UP000294829"/>
    </source>
</evidence>
<dbReference type="Gene3D" id="3.40.50.150">
    <property type="entry name" value="Vaccinia Virus protein VP39"/>
    <property type="match status" value="1"/>
</dbReference>
<dbReference type="CDD" id="cd04186">
    <property type="entry name" value="GT_2_like_c"/>
    <property type="match status" value="1"/>
</dbReference>
<evidence type="ECO:0000259" key="3">
    <source>
        <dbReference type="Pfam" id="PF08241"/>
    </source>
</evidence>
<dbReference type="GO" id="GO:0008757">
    <property type="term" value="F:S-adenosylmethionine-dependent methyltransferase activity"/>
    <property type="evidence" value="ECO:0007669"/>
    <property type="project" value="InterPro"/>
</dbReference>
<dbReference type="Pfam" id="PF13692">
    <property type="entry name" value="Glyco_trans_1_4"/>
    <property type="match status" value="1"/>
</dbReference>
<accession>A0A4R5W4D3</accession>
<protein>
    <submittedName>
        <fullName evidence="4">Glycosyltransferase</fullName>
    </submittedName>
</protein>
<dbReference type="OrthoDB" id="9816564at2"/>
<dbReference type="Pfam" id="PF08241">
    <property type="entry name" value="Methyltransf_11"/>
    <property type="match status" value="1"/>
</dbReference>
<organism evidence="4 5">
    <name type="scientific">Sapientia aquatica</name>
    <dbReference type="NCBI Taxonomy" id="1549640"/>
    <lineage>
        <taxon>Bacteria</taxon>
        <taxon>Pseudomonadati</taxon>
        <taxon>Pseudomonadota</taxon>
        <taxon>Betaproteobacteria</taxon>
        <taxon>Burkholderiales</taxon>
        <taxon>Oxalobacteraceae</taxon>
        <taxon>Sapientia</taxon>
    </lineage>
</organism>
<feature type="coiled-coil region" evidence="1">
    <location>
        <begin position="521"/>
        <end position="548"/>
    </location>
</feature>